<dbReference type="InterPro" id="IPR001891">
    <property type="entry name" value="Malic_OxRdtase"/>
</dbReference>
<dbReference type="PANTHER" id="PTHR43237">
    <property type="entry name" value="NADP-DEPENDENT MALIC ENZYME"/>
    <property type="match status" value="1"/>
</dbReference>
<dbReference type="Pfam" id="PF00390">
    <property type="entry name" value="malic"/>
    <property type="match status" value="1"/>
</dbReference>
<feature type="domain" description="Malic enzyme N-terminal" evidence="8">
    <location>
        <begin position="17"/>
        <end position="150"/>
    </location>
</feature>
<accession>A0ABY5DHJ6</accession>
<evidence type="ECO:0000313" key="10">
    <source>
        <dbReference type="Proteomes" id="UP001055955"/>
    </source>
</evidence>
<keyword evidence="4 6" id="KW-0479">Metal-binding</keyword>
<dbReference type="SMART" id="SM01274">
    <property type="entry name" value="malic"/>
    <property type="match status" value="1"/>
</dbReference>
<keyword evidence="5" id="KW-0560">Oxidoreductase</keyword>
<dbReference type="InterPro" id="IPR037062">
    <property type="entry name" value="Malic_N_dom_sf"/>
</dbReference>
<dbReference type="Pfam" id="PF03949">
    <property type="entry name" value="Malic_M"/>
    <property type="match status" value="1"/>
</dbReference>
<comment type="cofactor">
    <cofactor evidence="2">
        <name>Mg(2+)</name>
        <dbReference type="ChEBI" id="CHEBI:18420"/>
    </cofactor>
</comment>
<name>A0ABY5DHJ6_9GAMM</name>
<sequence>MASFKEQCLDYHKLPRPGKLGTEITKPADNKEQLSMGYSPGVAYPVEEIAKNEKDAYLYTNKANLVGVITNGTAVLGLGNVGPHAAKPVMEGKGVLFKKMAGLDVFDLEVNEENPDRFIEIVAALAPTFGAINLEDIRSPDCFYIENELKKRLDIPVFHDDQHGTAIVVAAGLINALKVQGVALHQAKIVLLGAGAAGIAVANIILNLGANPDLFYLMDRKGVVHEERDLPDFKRKFAKKQHVSIEDAMNGAHVFIGLAAPNSLPERYLAGMADKPVVFALSNPDPEVSREAVLKYHPNAIYATGRSDLPNQINNVLAFPFILRAALKLKIAQITPHMIASSAIHLAGLVENPGVESIIPEPFDKRLPEIYELALSTSDERD</sequence>
<evidence type="ECO:0000256" key="2">
    <source>
        <dbReference type="ARBA" id="ARBA00001946"/>
    </source>
</evidence>
<dbReference type="SUPFAM" id="SSF51735">
    <property type="entry name" value="NAD(P)-binding Rossmann-fold domains"/>
    <property type="match status" value="1"/>
</dbReference>
<dbReference type="InterPro" id="IPR015884">
    <property type="entry name" value="Malic_enzyme_CS"/>
</dbReference>
<dbReference type="InterPro" id="IPR012302">
    <property type="entry name" value="Malic_NAD-bd"/>
</dbReference>
<evidence type="ECO:0000256" key="1">
    <source>
        <dbReference type="ARBA" id="ARBA00001936"/>
    </source>
</evidence>
<gene>
    <name evidence="9" type="ORF">MMH89_03035</name>
</gene>
<dbReference type="EMBL" id="CP092900">
    <property type="protein sequence ID" value="UTC24196.1"/>
    <property type="molecule type" value="Genomic_DNA"/>
</dbReference>
<dbReference type="InterPro" id="IPR036291">
    <property type="entry name" value="NAD(P)-bd_dom_sf"/>
</dbReference>
<dbReference type="PIRSF" id="PIRSF000106">
    <property type="entry name" value="ME"/>
    <property type="match status" value="1"/>
</dbReference>
<dbReference type="PRINTS" id="PR00072">
    <property type="entry name" value="MALOXRDTASE"/>
</dbReference>
<dbReference type="SMART" id="SM00919">
    <property type="entry name" value="Malic_M"/>
    <property type="match status" value="1"/>
</dbReference>
<evidence type="ECO:0000256" key="3">
    <source>
        <dbReference type="ARBA" id="ARBA00008785"/>
    </source>
</evidence>
<comment type="similarity">
    <text evidence="3 6">Belongs to the malic enzymes family.</text>
</comment>
<feature type="domain" description="Malic enzyme NAD-binding" evidence="7">
    <location>
        <begin position="162"/>
        <end position="375"/>
    </location>
</feature>
<dbReference type="Proteomes" id="UP001055955">
    <property type="component" value="Chromosome"/>
</dbReference>
<comment type="cofactor">
    <cofactor evidence="1">
        <name>Mn(2+)</name>
        <dbReference type="ChEBI" id="CHEBI:29035"/>
    </cofactor>
</comment>
<proteinExistence type="inferred from homology"/>
<reference evidence="9 10" key="1">
    <citation type="journal article" date="2022" name="Nat. Microbiol.">
        <title>The microbiome of a bacterivorous marine choanoflagellate contains a resource-demanding obligate bacterial associate.</title>
        <authorList>
            <person name="Needham D.M."/>
            <person name="Poirier C."/>
            <person name="Bachy C."/>
            <person name="George E.E."/>
            <person name="Wilken S."/>
            <person name="Yung C.C.M."/>
            <person name="Limardo A.J."/>
            <person name="Morando M."/>
            <person name="Sudek L."/>
            <person name="Malmstrom R.R."/>
            <person name="Keeling P.J."/>
            <person name="Santoro A.E."/>
            <person name="Worden A.Z."/>
        </authorList>
    </citation>
    <scope>NUCLEOTIDE SEQUENCE [LARGE SCALE GENOMIC DNA]</scope>
    <source>
        <strain evidence="9 10">Comchoano-1</strain>
    </source>
</reference>
<dbReference type="SUPFAM" id="SSF53223">
    <property type="entry name" value="Aminoacid dehydrogenase-like, N-terminal domain"/>
    <property type="match status" value="1"/>
</dbReference>
<dbReference type="PROSITE" id="PS00331">
    <property type="entry name" value="MALIC_ENZYMES"/>
    <property type="match status" value="1"/>
</dbReference>
<dbReference type="Gene3D" id="3.40.50.10380">
    <property type="entry name" value="Malic enzyme, N-terminal domain"/>
    <property type="match status" value="1"/>
</dbReference>
<dbReference type="RefSeq" id="WP_258567980.1">
    <property type="nucleotide sequence ID" value="NZ_CP092900.1"/>
</dbReference>
<dbReference type="InterPro" id="IPR051674">
    <property type="entry name" value="Malate_Decarboxylase"/>
</dbReference>
<protein>
    <submittedName>
        <fullName evidence="9">Malate dehydrogenase</fullName>
    </submittedName>
</protein>
<evidence type="ECO:0000259" key="8">
    <source>
        <dbReference type="SMART" id="SM01274"/>
    </source>
</evidence>
<evidence type="ECO:0000256" key="6">
    <source>
        <dbReference type="RuleBase" id="RU003427"/>
    </source>
</evidence>
<evidence type="ECO:0000313" key="9">
    <source>
        <dbReference type="EMBL" id="UTC24196.1"/>
    </source>
</evidence>
<evidence type="ECO:0000259" key="7">
    <source>
        <dbReference type="SMART" id="SM00919"/>
    </source>
</evidence>
<dbReference type="InterPro" id="IPR012301">
    <property type="entry name" value="Malic_N_dom"/>
</dbReference>
<dbReference type="InterPro" id="IPR046346">
    <property type="entry name" value="Aminoacid_DH-like_N_sf"/>
</dbReference>
<organism evidence="9 10">
    <name type="scientific">Candidatus Comchoanobacter bicostacola</name>
    <dbReference type="NCBI Taxonomy" id="2919598"/>
    <lineage>
        <taxon>Bacteria</taxon>
        <taxon>Pseudomonadati</taxon>
        <taxon>Pseudomonadota</taxon>
        <taxon>Gammaproteobacteria</taxon>
        <taxon>Candidatus Comchoanobacterales</taxon>
        <taxon>Candidatus Comchoanobacteraceae</taxon>
        <taxon>Candidatus Comchoanobacter</taxon>
    </lineage>
</organism>
<dbReference type="Gene3D" id="3.40.50.720">
    <property type="entry name" value="NAD(P)-binding Rossmann-like Domain"/>
    <property type="match status" value="1"/>
</dbReference>
<evidence type="ECO:0000256" key="4">
    <source>
        <dbReference type="ARBA" id="ARBA00022723"/>
    </source>
</evidence>
<evidence type="ECO:0000256" key="5">
    <source>
        <dbReference type="ARBA" id="ARBA00023002"/>
    </source>
</evidence>
<keyword evidence="10" id="KW-1185">Reference proteome</keyword>
<dbReference type="PANTHER" id="PTHR43237:SF4">
    <property type="entry name" value="NADP-DEPENDENT MALIC ENZYME"/>
    <property type="match status" value="1"/>
</dbReference>